<dbReference type="PROSITE" id="PS50103">
    <property type="entry name" value="ZF_C3H1"/>
    <property type="match status" value="1"/>
</dbReference>
<keyword evidence="2" id="KW-0862">Zinc</keyword>
<dbReference type="AlphaFoldDB" id="R7UQ21"/>
<keyword evidence="3" id="KW-0175">Coiled coil</keyword>
<dbReference type="CDD" id="cd12257">
    <property type="entry name" value="RRM1_RBM26_like"/>
    <property type="match status" value="1"/>
</dbReference>
<accession>R7UQ21</accession>
<evidence type="ECO:0000256" key="3">
    <source>
        <dbReference type="SAM" id="Coils"/>
    </source>
</evidence>
<dbReference type="Pfam" id="PF00642">
    <property type="entry name" value="zf-CCCH"/>
    <property type="match status" value="1"/>
</dbReference>
<dbReference type="Gene3D" id="3.30.70.330">
    <property type="match status" value="1"/>
</dbReference>
<dbReference type="GO" id="GO:0003723">
    <property type="term" value="F:RNA binding"/>
    <property type="evidence" value="ECO:0007669"/>
    <property type="project" value="UniProtKB-KW"/>
</dbReference>
<dbReference type="Pfam" id="PF01480">
    <property type="entry name" value="PWI"/>
    <property type="match status" value="1"/>
</dbReference>
<dbReference type="EMBL" id="KB299236">
    <property type="protein sequence ID" value="ELU08203.1"/>
    <property type="molecule type" value="Genomic_DNA"/>
</dbReference>
<feature type="coiled-coil region" evidence="3">
    <location>
        <begin position="672"/>
        <end position="733"/>
    </location>
</feature>
<dbReference type="HOGENOM" id="CLU_006190_0_0_1"/>
<organism evidence="6">
    <name type="scientific">Capitella teleta</name>
    <name type="common">Polychaete worm</name>
    <dbReference type="NCBI Taxonomy" id="283909"/>
    <lineage>
        <taxon>Eukaryota</taxon>
        <taxon>Metazoa</taxon>
        <taxon>Spiralia</taxon>
        <taxon>Lophotrochozoa</taxon>
        <taxon>Annelida</taxon>
        <taxon>Polychaeta</taxon>
        <taxon>Sedentaria</taxon>
        <taxon>Scolecida</taxon>
        <taxon>Capitellidae</taxon>
        <taxon>Capitella</taxon>
    </lineage>
</organism>
<dbReference type="InterPro" id="IPR045137">
    <property type="entry name" value="RBM26/27"/>
</dbReference>
<feature type="compositionally biased region" description="Basic residues" evidence="4">
    <location>
        <begin position="189"/>
        <end position="251"/>
    </location>
</feature>
<dbReference type="SUPFAM" id="SSF54928">
    <property type="entry name" value="RNA-binding domain, RBD"/>
    <property type="match status" value="1"/>
</dbReference>
<dbReference type="OrthoDB" id="443401at2759"/>
<name>R7UQ21_CAPTE</name>
<feature type="domain" description="C3H1-type" evidence="5">
    <location>
        <begin position="305"/>
        <end position="333"/>
    </location>
</feature>
<keyword evidence="2" id="KW-0863">Zinc-finger</keyword>
<feature type="region of interest" description="Disordered" evidence="4">
    <location>
        <begin position="103"/>
        <end position="311"/>
    </location>
</feature>
<dbReference type="InterPro" id="IPR002483">
    <property type="entry name" value="PWI_dom"/>
</dbReference>
<dbReference type="InterPro" id="IPR000571">
    <property type="entry name" value="Znf_CCCH"/>
</dbReference>
<evidence type="ECO:0000259" key="5">
    <source>
        <dbReference type="PROSITE" id="PS50103"/>
    </source>
</evidence>
<evidence type="ECO:0000256" key="4">
    <source>
        <dbReference type="SAM" id="MobiDB-lite"/>
    </source>
</evidence>
<evidence type="ECO:0000313" key="8">
    <source>
        <dbReference type="Proteomes" id="UP000014760"/>
    </source>
</evidence>
<keyword evidence="8" id="KW-1185">Reference proteome</keyword>
<feature type="compositionally biased region" description="Basic residues" evidence="4">
    <location>
        <begin position="141"/>
        <end position="153"/>
    </location>
</feature>
<dbReference type="SMART" id="SM00356">
    <property type="entry name" value="ZnF_C3H1"/>
    <property type="match status" value="1"/>
</dbReference>
<feature type="compositionally biased region" description="Pro residues" evidence="4">
    <location>
        <begin position="580"/>
        <end position="598"/>
    </location>
</feature>
<feature type="zinc finger region" description="C3H1-type" evidence="2">
    <location>
        <begin position="305"/>
        <end position="333"/>
    </location>
</feature>
<feature type="compositionally biased region" description="Basic and acidic residues" evidence="4">
    <location>
        <begin position="154"/>
        <end position="188"/>
    </location>
</feature>
<dbReference type="InterPro" id="IPR012677">
    <property type="entry name" value="Nucleotide-bd_a/b_plait_sf"/>
</dbReference>
<sequence length="977" mass="108205">MPDTKIENLDALKIWLIKELTPICDADPSTLAKYVVALAKKDLPDNELKDLCTRELEVFMQDKTTGFVESLFKAFGNKSYMEFAPKTIPPLLPIVTPVRQEIPPADASNNNGQIIIKMPSPHRPTSPDRSRTTSGSELKDLRRRSKSRSRSPRRREDVSRGGDLRQRLTDRRRFEPTDRPRSRYPRYDNHRRRSPGGRRSPIRRRSPQGRGRSPGRRRSPFGRGHQKSRSRSRSRSRPRSWSRPRSPRSPKARSPSTSLSGSSTSPRRRKSPGSRSSTPLGEFSLDRKVNQPLVTPAPVVTQNRGPSRPRCRDYDEKGFCMRGDLCPFDHGADPVVVEDVHLSNVLKLQGGIRGPAPRGALIPVNRPPPPPPGPGGPRQGAPPPPHPNMPGAPSEPYQPEPYHPHAPNAPPPSWQDPSKDPTASMIEMGGPPDLPETSNSSEVPSQVVPAVHRRTVVSNRHHPHPYRGRGRGGYNKRGGFNIYDRLGPKKYNDNATLEVQKIPSEMNTIAKLNEHFSQFGEIINLQICFRGDPQAAAITFSTNAQANSAYRSTEPIFNNRFIKLFWHRKEEAGAAGDDSQPPPPPPPPAPPKEVVIPPPHKLQLNNKAPVDTVTVSASGAVSALKADASKLLEAAEPVVREPAPPQALTLNNRVNDPKTAIKKKLEIQKKKQMLVEKQIEQQKLLLKKLENKNLSSADKAMVVKTIKTLAGNVDRLRREMSESNNEVTEAIAVSKKSAEVQKEKTAEVEAQFASKQQAQKAILDTELDLMSKQYKGADISQLRQKVHDLKREVASLAPGSRGRGGRGRGSFSRGGRGYGFARGGMRSLDKRPKEILVTGFVLEEKDDVLNHIQGLADVEKSVFDEEVPSLLLTFLSRTAAEKVFKDGVQFGEKVLTFNWQPQSLVLSTPKAVAAPVIVQTSPELDHNEAPSLAVAKETVEAVAAVMAEPDLEDVDEDVLLGLDEEDEEHDEPSSWKR</sequence>
<protein>
    <recommendedName>
        <fullName evidence="5">C3H1-type domain-containing protein</fullName>
    </recommendedName>
</protein>
<dbReference type="PANTHER" id="PTHR14398">
    <property type="entry name" value="RNA RECOGNITION RRM/RNP DOMAIN"/>
    <property type="match status" value="1"/>
</dbReference>
<dbReference type="FunCoup" id="R7UQ21">
    <property type="interactions" value="2366"/>
</dbReference>
<proteinExistence type="predicted"/>
<gene>
    <name evidence="6" type="ORF">CAPTEDRAFT_222739</name>
</gene>
<dbReference type="FunFam" id="3.30.70.330:FF:000208">
    <property type="entry name" value="RNA-binding protein 27 isoform X2"/>
    <property type="match status" value="1"/>
</dbReference>
<dbReference type="EMBL" id="AMQN01006821">
    <property type="status" value="NOT_ANNOTATED_CDS"/>
    <property type="molecule type" value="Genomic_DNA"/>
</dbReference>
<keyword evidence="1" id="KW-0694">RNA-binding</keyword>
<dbReference type="GO" id="GO:0008270">
    <property type="term" value="F:zinc ion binding"/>
    <property type="evidence" value="ECO:0007669"/>
    <property type="project" value="UniProtKB-KW"/>
</dbReference>
<feature type="region of interest" description="Disordered" evidence="4">
    <location>
        <begin position="350"/>
        <end position="446"/>
    </location>
</feature>
<evidence type="ECO:0000256" key="1">
    <source>
        <dbReference type="ARBA" id="ARBA00022884"/>
    </source>
</evidence>
<dbReference type="PANTHER" id="PTHR14398:SF0">
    <property type="entry name" value="ZINC FINGER PROTEIN SWM"/>
    <property type="match status" value="1"/>
</dbReference>
<feature type="compositionally biased region" description="Low complexity" evidence="4">
    <location>
        <begin position="252"/>
        <end position="265"/>
    </location>
</feature>
<evidence type="ECO:0000313" key="6">
    <source>
        <dbReference type="EMBL" id="ELU08203.1"/>
    </source>
</evidence>
<evidence type="ECO:0000256" key="2">
    <source>
        <dbReference type="PROSITE-ProRule" id="PRU00723"/>
    </source>
</evidence>
<evidence type="ECO:0000313" key="7">
    <source>
        <dbReference type="EnsemblMetazoa" id="CapteP222739"/>
    </source>
</evidence>
<reference evidence="8" key="1">
    <citation type="submission" date="2012-12" db="EMBL/GenBank/DDBJ databases">
        <authorList>
            <person name="Hellsten U."/>
            <person name="Grimwood J."/>
            <person name="Chapman J.A."/>
            <person name="Shapiro H."/>
            <person name="Aerts A."/>
            <person name="Otillar R.P."/>
            <person name="Terry A.Y."/>
            <person name="Boore J.L."/>
            <person name="Simakov O."/>
            <person name="Marletaz F."/>
            <person name="Cho S.-J."/>
            <person name="Edsinger-Gonzales E."/>
            <person name="Havlak P."/>
            <person name="Kuo D.-H."/>
            <person name="Larsson T."/>
            <person name="Lv J."/>
            <person name="Arendt D."/>
            <person name="Savage R."/>
            <person name="Osoegawa K."/>
            <person name="de Jong P."/>
            <person name="Lindberg D.R."/>
            <person name="Seaver E.C."/>
            <person name="Weisblat D.A."/>
            <person name="Putnam N.H."/>
            <person name="Grigoriev I.V."/>
            <person name="Rokhsar D.S."/>
        </authorList>
    </citation>
    <scope>NUCLEOTIDE SEQUENCE</scope>
    <source>
        <strain evidence="8">I ESC-2004</strain>
    </source>
</reference>
<keyword evidence="2" id="KW-0479">Metal-binding</keyword>
<feature type="compositionally biased region" description="Pro residues" evidence="4">
    <location>
        <begin position="365"/>
        <end position="390"/>
    </location>
</feature>
<reference evidence="6 8" key="2">
    <citation type="journal article" date="2013" name="Nature">
        <title>Insights into bilaterian evolution from three spiralian genomes.</title>
        <authorList>
            <person name="Simakov O."/>
            <person name="Marletaz F."/>
            <person name="Cho S.J."/>
            <person name="Edsinger-Gonzales E."/>
            <person name="Havlak P."/>
            <person name="Hellsten U."/>
            <person name="Kuo D.H."/>
            <person name="Larsson T."/>
            <person name="Lv J."/>
            <person name="Arendt D."/>
            <person name="Savage R."/>
            <person name="Osoegawa K."/>
            <person name="de Jong P."/>
            <person name="Grimwood J."/>
            <person name="Chapman J.A."/>
            <person name="Shapiro H."/>
            <person name="Aerts A."/>
            <person name="Otillar R.P."/>
            <person name="Terry A.Y."/>
            <person name="Boore J.L."/>
            <person name="Grigoriev I.V."/>
            <person name="Lindberg D.R."/>
            <person name="Seaver E.C."/>
            <person name="Weisblat D.A."/>
            <person name="Putnam N.H."/>
            <person name="Rokhsar D.S."/>
        </authorList>
    </citation>
    <scope>NUCLEOTIDE SEQUENCE</scope>
    <source>
        <strain evidence="6 8">I ESC-2004</strain>
    </source>
</reference>
<dbReference type="GO" id="GO:0005634">
    <property type="term" value="C:nucleus"/>
    <property type="evidence" value="ECO:0007669"/>
    <property type="project" value="TreeGrafter"/>
</dbReference>
<dbReference type="InterPro" id="IPR035979">
    <property type="entry name" value="RBD_domain_sf"/>
</dbReference>
<reference evidence="7" key="3">
    <citation type="submission" date="2015-06" db="UniProtKB">
        <authorList>
            <consortium name="EnsemblMetazoa"/>
        </authorList>
    </citation>
    <scope>IDENTIFICATION</scope>
</reference>
<dbReference type="Proteomes" id="UP000014760">
    <property type="component" value="Unassembled WGS sequence"/>
</dbReference>
<dbReference type="STRING" id="283909.R7UQ21"/>
<dbReference type="OMA" id="ITYDSHA"/>
<dbReference type="EnsemblMetazoa" id="CapteT222739">
    <property type="protein sequence ID" value="CapteP222739"/>
    <property type="gene ID" value="CapteG222739"/>
</dbReference>
<feature type="region of interest" description="Disordered" evidence="4">
    <location>
        <begin position="571"/>
        <end position="598"/>
    </location>
</feature>